<dbReference type="EMBL" id="CP027806">
    <property type="protein sequence ID" value="AXJ02417.1"/>
    <property type="molecule type" value="Genomic_DNA"/>
</dbReference>
<dbReference type="InterPro" id="IPR014555">
    <property type="entry name" value="RecF-like"/>
</dbReference>
<name>A0A345UPL5_9BACT</name>
<feature type="domain" description="ATPase AAA-type core" evidence="1">
    <location>
        <begin position="49"/>
        <end position="332"/>
    </location>
</feature>
<dbReference type="GO" id="GO:0006302">
    <property type="term" value="P:double-strand break repair"/>
    <property type="evidence" value="ECO:0007669"/>
    <property type="project" value="TreeGrafter"/>
</dbReference>
<dbReference type="InterPro" id="IPR027417">
    <property type="entry name" value="P-loop_NTPase"/>
</dbReference>
<keyword evidence="3" id="KW-1185">Reference proteome</keyword>
<evidence type="ECO:0000259" key="1">
    <source>
        <dbReference type="Pfam" id="PF13304"/>
    </source>
</evidence>
<dbReference type="KEGG" id="cprv:CYPRO_3183"/>
<dbReference type="PIRSF" id="PIRSF029347">
    <property type="entry name" value="RecF"/>
    <property type="match status" value="1"/>
</dbReference>
<accession>A0A345UPL5</accession>
<dbReference type="PANTHER" id="PTHR32182:SF22">
    <property type="entry name" value="ATP-DEPENDENT ENDONUCLEASE, OLD FAMILY-RELATED"/>
    <property type="match status" value="1"/>
</dbReference>
<dbReference type="GO" id="GO:0016887">
    <property type="term" value="F:ATP hydrolysis activity"/>
    <property type="evidence" value="ECO:0007669"/>
    <property type="project" value="InterPro"/>
</dbReference>
<dbReference type="GO" id="GO:0005524">
    <property type="term" value="F:ATP binding"/>
    <property type="evidence" value="ECO:0007669"/>
    <property type="project" value="InterPro"/>
</dbReference>
<evidence type="ECO:0000313" key="2">
    <source>
        <dbReference type="EMBL" id="AXJ02417.1"/>
    </source>
</evidence>
<proteinExistence type="predicted"/>
<organism evidence="2 3">
    <name type="scientific">Cyclonatronum proteinivorum</name>
    <dbReference type="NCBI Taxonomy" id="1457365"/>
    <lineage>
        <taxon>Bacteria</taxon>
        <taxon>Pseudomonadati</taxon>
        <taxon>Balneolota</taxon>
        <taxon>Balneolia</taxon>
        <taxon>Balneolales</taxon>
        <taxon>Cyclonatronaceae</taxon>
        <taxon>Cyclonatronum</taxon>
    </lineage>
</organism>
<dbReference type="Gene3D" id="3.40.50.300">
    <property type="entry name" value="P-loop containing nucleotide triphosphate hydrolases"/>
    <property type="match status" value="1"/>
</dbReference>
<dbReference type="InterPro" id="IPR003959">
    <property type="entry name" value="ATPase_AAA_core"/>
</dbReference>
<dbReference type="AlphaFoldDB" id="A0A345UPL5"/>
<dbReference type="SUPFAM" id="SSF52540">
    <property type="entry name" value="P-loop containing nucleoside triphosphate hydrolases"/>
    <property type="match status" value="1"/>
</dbReference>
<dbReference type="Pfam" id="PF13304">
    <property type="entry name" value="AAA_21"/>
    <property type="match status" value="1"/>
</dbReference>
<gene>
    <name evidence="2" type="ORF">CYPRO_3183</name>
</gene>
<reference evidence="2 3" key="1">
    <citation type="submission" date="2018-03" db="EMBL/GenBank/DDBJ databases">
        <title>Phenotypic and genomic properties of Cyclonatronum proteinivorum gen. nov., sp. nov., a haloalkaliphilic bacteroidete from soda lakes possessing Na+-translocating rhodopsin.</title>
        <authorList>
            <person name="Toshchakov S.V."/>
            <person name="Korzhenkov A."/>
            <person name="Samarov N.I."/>
            <person name="Kublanov I.V."/>
            <person name="Muntyan M.S."/>
            <person name="Sorokin D.Y."/>
        </authorList>
    </citation>
    <scope>NUCLEOTIDE SEQUENCE [LARGE SCALE GENOMIC DNA]</scope>
    <source>
        <strain evidence="2 3">Omega</strain>
    </source>
</reference>
<sequence length="381" mass="43459">MPTGIVNLFRSQTKNEGLNSCFMMPHQISRIRITGYKSIQSCDLALGKLNILIGPNGAGKSNFISFFRLLRHLFSHNLQFYVGKQGGPDALLHFGRSVSPNLGGQLFFEEHSYRFTLAPTADNKLIFSEEIISPFNGDQEVALGHAESIFPDQKGTQANGSTSFMQQIKYWRVYHFHDTGENARLKQLGNLNDYRALRADGSNLAAFLYFLKNKYPQHFHRILKTLQLVAPFFGNFLLEPNPYHPEKIELEWLEQGNDIPFKAHILSDGTLRFICLATLLLQPEELQPETILIDEPELGLHPYAIQVLASMLRSVSVKKQLIISTQSTELLNQVELEHVIIAERKNGLTHFFRPDAKDFEEWMEEYSLGELWQKNLLGGRP</sequence>
<dbReference type="GO" id="GO:0000731">
    <property type="term" value="P:DNA synthesis involved in DNA repair"/>
    <property type="evidence" value="ECO:0007669"/>
    <property type="project" value="TreeGrafter"/>
</dbReference>
<protein>
    <submittedName>
        <fullName evidence="2">Putative ATPase</fullName>
    </submittedName>
</protein>
<dbReference type="PANTHER" id="PTHR32182">
    <property type="entry name" value="DNA REPLICATION AND REPAIR PROTEIN RECF"/>
    <property type="match status" value="1"/>
</dbReference>
<dbReference type="Proteomes" id="UP000254808">
    <property type="component" value="Chromosome"/>
</dbReference>
<evidence type="ECO:0000313" key="3">
    <source>
        <dbReference type="Proteomes" id="UP000254808"/>
    </source>
</evidence>